<dbReference type="AlphaFoldDB" id="A0AAV9C8J6"/>
<name>A0AAV9C8J6_ACOCL</name>
<evidence type="ECO:0000256" key="1">
    <source>
        <dbReference type="SAM" id="Phobius"/>
    </source>
</evidence>
<keyword evidence="1" id="KW-0812">Transmembrane</keyword>
<dbReference type="InterPro" id="IPR004158">
    <property type="entry name" value="DUF247_pln"/>
</dbReference>
<dbReference type="PANTHER" id="PTHR31170">
    <property type="entry name" value="BNAC04G53230D PROTEIN"/>
    <property type="match status" value="1"/>
</dbReference>
<keyword evidence="3" id="KW-1185">Reference proteome</keyword>
<proteinExistence type="predicted"/>
<keyword evidence="1" id="KW-0472">Membrane</keyword>
<feature type="transmembrane region" description="Helical" evidence="1">
    <location>
        <begin position="413"/>
        <end position="437"/>
    </location>
</feature>
<protein>
    <submittedName>
        <fullName evidence="2">UPF0481 protein</fullName>
    </submittedName>
</protein>
<gene>
    <name evidence="2" type="ORF">QJS10_CPB21g01541</name>
</gene>
<dbReference type="Proteomes" id="UP001180020">
    <property type="component" value="Unassembled WGS sequence"/>
</dbReference>
<keyword evidence="1" id="KW-1133">Transmembrane helix</keyword>
<evidence type="ECO:0000313" key="3">
    <source>
        <dbReference type="Proteomes" id="UP001180020"/>
    </source>
</evidence>
<reference evidence="2" key="2">
    <citation type="submission" date="2023-06" db="EMBL/GenBank/DDBJ databases">
        <authorList>
            <person name="Ma L."/>
            <person name="Liu K.-W."/>
            <person name="Li Z."/>
            <person name="Hsiao Y.-Y."/>
            <person name="Qi Y."/>
            <person name="Fu T."/>
            <person name="Tang G."/>
            <person name="Zhang D."/>
            <person name="Sun W.-H."/>
            <person name="Liu D.-K."/>
            <person name="Li Y."/>
            <person name="Chen G.-Z."/>
            <person name="Liu X.-D."/>
            <person name="Liao X.-Y."/>
            <person name="Jiang Y.-T."/>
            <person name="Yu X."/>
            <person name="Hao Y."/>
            <person name="Huang J."/>
            <person name="Zhao X.-W."/>
            <person name="Ke S."/>
            <person name="Chen Y.-Y."/>
            <person name="Wu W.-L."/>
            <person name="Hsu J.-L."/>
            <person name="Lin Y.-F."/>
            <person name="Huang M.-D."/>
            <person name="Li C.-Y."/>
            <person name="Huang L."/>
            <person name="Wang Z.-W."/>
            <person name="Zhao X."/>
            <person name="Zhong W.-Y."/>
            <person name="Peng D.-H."/>
            <person name="Ahmad S."/>
            <person name="Lan S."/>
            <person name="Zhang J.-S."/>
            <person name="Tsai W.-C."/>
            <person name="Van De Peer Y."/>
            <person name="Liu Z.-J."/>
        </authorList>
    </citation>
    <scope>NUCLEOTIDE SEQUENCE</scope>
    <source>
        <strain evidence="2">CP</strain>
        <tissue evidence="2">Leaves</tissue>
    </source>
</reference>
<dbReference type="Pfam" id="PF03140">
    <property type="entry name" value="DUF247"/>
    <property type="match status" value="1"/>
</dbReference>
<accession>A0AAV9C8J6</accession>
<comment type="caution">
    <text evidence="2">The sequence shown here is derived from an EMBL/GenBank/DDBJ whole genome shotgun (WGS) entry which is preliminary data.</text>
</comment>
<evidence type="ECO:0000313" key="2">
    <source>
        <dbReference type="EMBL" id="KAK1284633.1"/>
    </source>
</evidence>
<organism evidence="2 3">
    <name type="scientific">Acorus calamus</name>
    <name type="common">Sweet flag</name>
    <dbReference type="NCBI Taxonomy" id="4465"/>
    <lineage>
        <taxon>Eukaryota</taxon>
        <taxon>Viridiplantae</taxon>
        <taxon>Streptophyta</taxon>
        <taxon>Embryophyta</taxon>
        <taxon>Tracheophyta</taxon>
        <taxon>Spermatophyta</taxon>
        <taxon>Magnoliopsida</taxon>
        <taxon>Liliopsida</taxon>
        <taxon>Acoraceae</taxon>
        <taxon>Acorus</taxon>
    </lineage>
</organism>
<reference evidence="2" key="1">
    <citation type="journal article" date="2023" name="Nat. Commun.">
        <title>Diploid and tetraploid genomes of Acorus and the evolution of monocots.</title>
        <authorList>
            <person name="Ma L."/>
            <person name="Liu K.W."/>
            <person name="Li Z."/>
            <person name="Hsiao Y.Y."/>
            <person name="Qi Y."/>
            <person name="Fu T."/>
            <person name="Tang G.D."/>
            <person name="Zhang D."/>
            <person name="Sun W.H."/>
            <person name="Liu D.K."/>
            <person name="Li Y."/>
            <person name="Chen G.Z."/>
            <person name="Liu X.D."/>
            <person name="Liao X.Y."/>
            <person name="Jiang Y.T."/>
            <person name="Yu X."/>
            <person name="Hao Y."/>
            <person name="Huang J."/>
            <person name="Zhao X.W."/>
            <person name="Ke S."/>
            <person name="Chen Y.Y."/>
            <person name="Wu W.L."/>
            <person name="Hsu J.L."/>
            <person name="Lin Y.F."/>
            <person name="Huang M.D."/>
            <person name="Li C.Y."/>
            <person name="Huang L."/>
            <person name="Wang Z.W."/>
            <person name="Zhao X."/>
            <person name="Zhong W.Y."/>
            <person name="Peng D.H."/>
            <person name="Ahmad S."/>
            <person name="Lan S."/>
            <person name="Zhang J.S."/>
            <person name="Tsai W.C."/>
            <person name="Van de Peer Y."/>
            <person name="Liu Z.J."/>
        </authorList>
    </citation>
    <scope>NUCLEOTIDE SEQUENCE</scope>
    <source>
        <strain evidence="2">CP</strain>
    </source>
</reference>
<dbReference type="PANTHER" id="PTHR31170:SF25">
    <property type="entry name" value="BNAA09G04570D PROTEIN"/>
    <property type="match status" value="1"/>
</dbReference>
<dbReference type="EMBL" id="JAUJYO010000021">
    <property type="protein sequence ID" value="KAK1284633.1"/>
    <property type="molecule type" value="Genomic_DNA"/>
</dbReference>
<sequence>MEKHKWRMVRRLLLRRRDEDALRECLRKVKALEERARSCYSEAIEMGSNDFVEMMVLDGCFLIGLLLLMWSETIQRKEDTKAMMVEDEDAWVVWMGQNDEDELHYNSSNLLTTVKHDLLKVENQMPFFVVEALFDLLVLQPDSGPSASISIYDLAETLLNHWNPSNDFYRVTINPKGHHHLFHLFHDLLAPNDHYENSTGQRNLIIRGFLKMKKEIEDVLLQVHDALPSFLIRGKTSGRATELQEVKWTSGRATELQEEKWSLGRIKCATELQEAGVKFVEKRNCSFLNVTFKDGVVEFPILCIFDETVALFHNLIAFEQCHPDAKGDITFYAVLMDSLIDTPRDVNVLHREGVLRIGLSSEKEAAQFFNSLCKEVIFDRPPSRLFIELNRYCDSKWHRWRAVLARDYFGSPWAAISLLAAFILLLLTLLQTVYTMYSYYHS</sequence>